<evidence type="ECO:0000256" key="3">
    <source>
        <dbReference type="ARBA" id="ARBA00023054"/>
    </source>
</evidence>
<dbReference type="EMBL" id="MAGO01000018">
    <property type="protein sequence ID" value="OCC14161.1"/>
    <property type="molecule type" value="Genomic_DNA"/>
</dbReference>
<dbReference type="PANTHER" id="PTHR30288">
    <property type="entry name" value="FLAGELLAR CAP/ASSEMBLY PROTEIN FLID"/>
    <property type="match status" value="1"/>
</dbReference>
<accession>A0A1B9F329</accession>
<comment type="similarity">
    <text evidence="1 5">Belongs to the FliD family.</text>
</comment>
<dbReference type="InterPro" id="IPR040026">
    <property type="entry name" value="FliD"/>
</dbReference>
<sequence>MAGTISILGMGSGLQLQDILDQLKAADRAPITRLKAKQLQAKDRVAELDTLKKLLLDLKDKALTLGLSSTYLGRSVSLSDSSPVSVSVSSGASTGSYNIEVIRLAQYSAWRSTSGFASEDSVINGTGSTETFTYEVNGKSTSLSVASGTTLQQLAALINDDPNNPGVTASVVKDGTGATPYKLLIQSNTLGESGRISITKQLTDITLAEETGTGGSSLDAEIKIDGVSYTKGSNEITDILTGVTFTLQATGQTTLSITTDTSGIAALVKDFVTGLNEYFQEVNTNSSYDTDTGVGGSLYGVTSIQLFKSQVIESVSDKVDVSGAITSIFDLGFEFARDGTISINEDTLNQALSEHFNDVKSFFLGDTDNNITGWADRVNTILRTATKANTGLIDAEKSAANSQINNLDEQITSAEARLEKKYEILARQFLELDRYMNNMQSISSYLSQQFEAFNNALKNK</sequence>
<comment type="subcellular location">
    <subcellularLocation>
        <location evidence="5">Secreted</location>
    </subcellularLocation>
    <subcellularLocation>
        <location evidence="5">Bacterial flagellum</location>
    </subcellularLocation>
</comment>
<gene>
    <name evidence="8" type="ORF">DBT_2417</name>
</gene>
<feature type="coiled-coil region" evidence="5">
    <location>
        <begin position="397"/>
        <end position="424"/>
    </location>
</feature>
<dbReference type="OrthoDB" id="1530at2"/>
<comment type="subunit">
    <text evidence="2 5">Homopentamer.</text>
</comment>
<dbReference type="InterPro" id="IPR010810">
    <property type="entry name" value="Flagellin_hook_IN_motif"/>
</dbReference>
<evidence type="ECO:0000256" key="1">
    <source>
        <dbReference type="ARBA" id="ARBA00009764"/>
    </source>
</evidence>
<dbReference type="InterPro" id="IPR003481">
    <property type="entry name" value="FliD_N"/>
</dbReference>
<proteinExistence type="inferred from homology"/>
<dbReference type="InterPro" id="IPR010809">
    <property type="entry name" value="FliD_C"/>
</dbReference>
<dbReference type="Pfam" id="PF02465">
    <property type="entry name" value="FliD_N"/>
    <property type="match status" value="1"/>
</dbReference>
<dbReference type="RefSeq" id="WP_067620785.1">
    <property type="nucleotide sequence ID" value="NZ_MAGO01000018.1"/>
</dbReference>
<name>A0A1B9F329_9BACT</name>
<feature type="domain" description="Flagellar hook-associated protein 2 C-terminal" evidence="7">
    <location>
        <begin position="219"/>
        <end position="441"/>
    </location>
</feature>
<keyword evidence="4 5" id="KW-0975">Bacterial flagellum</keyword>
<keyword evidence="3 5" id="KW-0175">Coiled coil</keyword>
<evidence type="ECO:0000256" key="4">
    <source>
        <dbReference type="ARBA" id="ARBA00023143"/>
    </source>
</evidence>
<dbReference type="GO" id="GO:0009421">
    <property type="term" value="C:bacterial-type flagellum filament cap"/>
    <property type="evidence" value="ECO:0007669"/>
    <property type="project" value="InterPro"/>
</dbReference>
<dbReference type="Proteomes" id="UP000093080">
    <property type="component" value="Unassembled WGS sequence"/>
</dbReference>
<evidence type="ECO:0000256" key="5">
    <source>
        <dbReference type="RuleBase" id="RU362066"/>
    </source>
</evidence>
<keyword evidence="5" id="KW-0964">Secreted</keyword>
<protein>
    <recommendedName>
        <fullName evidence="5">Flagellar hook-associated protein 2</fullName>
        <shortName evidence="5">HAP2</shortName>
    </recommendedName>
    <alternativeName>
        <fullName evidence="5">Flagellar cap protein</fullName>
    </alternativeName>
</protein>
<keyword evidence="8" id="KW-0966">Cell projection</keyword>
<dbReference type="AlphaFoldDB" id="A0A1B9F329"/>
<keyword evidence="8" id="KW-0969">Cilium</keyword>
<evidence type="ECO:0000256" key="2">
    <source>
        <dbReference type="ARBA" id="ARBA00011255"/>
    </source>
</evidence>
<dbReference type="Pfam" id="PF07196">
    <property type="entry name" value="Flagellin_IN"/>
    <property type="match status" value="1"/>
</dbReference>
<comment type="function">
    <text evidence="5">Required for morphogenesis and for the elongation of the flagellar filament by facilitating polymerization of the flagellin monomers at the tip of growing filament. Forms a capping structure, which prevents flagellin subunits (transported through the central channel of the flagellum) from leaking out without polymerization at the distal end.</text>
</comment>
<dbReference type="PANTHER" id="PTHR30288:SF0">
    <property type="entry name" value="FLAGELLAR HOOK-ASSOCIATED PROTEIN 2"/>
    <property type="match status" value="1"/>
</dbReference>
<dbReference type="STRING" id="1156395.DBT_2417"/>
<evidence type="ECO:0000313" key="8">
    <source>
        <dbReference type="EMBL" id="OCC14161.1"/>
    </source>
</evidence>
<dbReference type="GO" id="GO:0007155">
    <property type="term" value="P:cell adhesion"/>
    <property type="evidence" value="ECO:0007669"/>
    <property type="project" value="InterPro"/>
</dbReference>
<reference evidence="8 9" key="1">
    <citation type="submission" date="2016-06" db="EMBL/GenBank/DDBJ databases">
        <title>Respiratory ammonification of nitrate coupled to the oxidation of elemental sulfur in deep-sea autotrophic thermophilic bacteria.</title>
        <authorList>
            <person name="Slobodkina G.B."/>
            <person name="Mardanov A.V."/>
            <person name="Ravin N.V."/>
            <person name="Frolova A.A."/>
            <person name="Viryasiv M.B."/>
            <person name="Chernyh N.A."/>
            <person name="Bonch-Osmolovskaya E.A."/>
            <person name="Slobodkin A.I."/>
        </authorList>
    </citation>
    <scope>NUCLEOTIDE SEQUENCE [LARGE SCALE GENOMIC DNA]</scope>
    <source>
        <strain evidence="8 9">S69</strain>
    </source>
</reference>
<dbReference type="GO" id="GO:0009424">
    <property type="term" value="C:bacterial-type flagellum hook"/>
    <property type="evidence" value="ECO:0007669"/>
    <property type="project" value="UniProtKB-UniRule"/>
</dbReference>
<evidence type="ECO:0000313" key="9">
    <source>
        <dbReference type="Proteomes" id="UP000093080"/>
    </source>
</evidence>
<comment type="caution">
    <text evidence="8">The sequence shown here is derived from an EMBL/GenBank/DDBJ whole genome shotgun (WGS) entry which is preliminary data.</text>
</comment>
<organism evidence="8 9">
    <name type="scientific">Dissulfuribacter thermophilus</name>
    <dbReference type="NCBI Taxonomy" id="1156395"/>
    <lineage>
        <taxon>Bacteria</taxon>
        <taxon>Pseudomonadati</taxon>
        <taxon>Thermodesulfobacteriota</taxon>
        <taxon>Dissulfuribacteria</taxon>
        <taxon>Dissulfuribacterales</taxon>
        <taxon>Dissulfuribacteraceae</taxon>
        <taxon>Dissulfuribacter</taxon>
    </lineage>
</organism>
<keyword evidence="9" id="KW-1185">Reference proteome</keyword>
<dbReference type="GO" id="GO:0005576">
    <property type="term" value="C:extracellular region"/>
    <property type="evidence" value="ECO:0007669"/>
    <property type="project" value="UniProtKB-SubCell"/>
</dbReference>
<feature type="domain" description="Flagellar hook-associated protein 2 N-terminal" evidence="6">
    <location>
        <begin position="12"/>
        <end position="106"/>
    </location>
</feature>
<dbReference type="Pfam" id="PF07195">
    <property type="entry name" value="FliD_C"/>
    <property type="match status" value="1"/>
</dbReference>
<dbReference type="GO" id="GO:0071973">
    <property type="term" value="P:bacterial-type flagellum-dependent cell motility"/>
    <property type="evidence" value="ECO:0007669"/>
    <property type="project" value="TreeGrafter"/>
</dbReference>
<evidence type="ECO:0000259" key="7">
    <source>
        <dbReference type="Pfam" id="PF07195"/>
    </source>
</evidence>
<evidence type="ECO:0000259" key="6">
    <source>
        <dbReference type="Pfam" id="PF02465"/>
    </source>
</evidence>
<keyword evidence="8" id="KW-0282">Flagellum</keyword>